<proteinExistence type="predicted"/>
<name>A0A6H5GUZ0_9HEMI</name>
<accession>A0A6H5GUZ0</accession>
<dbReference type="EMBL" id="CADCXU010020332">
    <property type="protein sequence ID" value="CAB0008275.1"/>
    <property type="molecule type" value="Genomic_DNA"/>
</dbReference>
<evidence type="ECO:0000313" key="1">
    <source>
        <dbReference type="EMBL" id="CAB0008275.1"/>
    </source>
</evidence>
<evidence type="ECO:0000313" key="2">
    <source>
        <dbReference type="Proteomes" id="UP000479000"/>
    </source>
</evidence>
<gene>
    <name evidence="1" type="ORF">NTEN_LOCUS13521</name>
</gene>
<sequence length="116" mass="12642">MWKPLEFYGDTDRAGVLVRGPGLCECEANATVTEIFLLKHPGKGSILRHTRTKCGRSTTAHGAESIPNLEDRGHGIRNPISEPHIYGSLPIPIIGFWTGSLGCIHQHVGFVPYPQG</sequence>
<protein>
    <submittedName>
        <fullName evidence="1">Uncharacterized protein</fullName>
    </submittedName>
</protein>
<reference evidence="1 2" key="1">
    <citation type="submission" date="2020-02" db="EMBL/GenBank/DDBJ databases">
        <authorList>
            <person name="Ferguson B K."/>
        </authorList>
    </citation>
    <scope>NUCLEOTIDE SEQUENCE [LARGE SCALE GENOMIC DNA]</scope>
</reference>
<keyword evidence="2" id="KW-1185">Reference proteome</keyword>
<dbReference type="Proteomes" id="UP000479000">
    <property type="component" value="Unassembled WGS sequence"/>
</dbReference>
<dbReference type="AlphaFoldDB" id="A0A6H5GUZ0"/>
<organism evidence="1 2">
    <name type="scientific">Nesidiocoris tenuis</name>
    <dbReference type="NCBI Taxonomy" id="355587"/>
    <lineage>
        <taxon>Eukaryota</taxon>
        <taxon>Metazoa</taxon>
        <taxon>Ecdysozoa</taxon>
        <taxon>Arthropoda</taxon>
        <taxon>Hexapoda</taxon>
        <taxon>Insecta</taxon>
        <taxon>Pterygota</taxon>
        <taxon>Neoptera</taxon>
        <taxon>Paraneoptera</taxon>
        <taxon>Hemiptera</taxon>
        <taxon>Heteroptera</taxon>
        <taxon>Panheteroptera</taxon>
        <taxon>Cimicomorpha</taxon>
        <taxon>Miridae</taxon>
        <taxon>Dicyphina</taxon>
        <taxon>Nesidiocoris</taxon>
    </lineage>
</organism>